<dbReference type="InterPro" id="IPR006122">
    <property type="entry name" value="HMA_Cu_ion-bd"/>
</dbReference>
<evidence type="ECO:0000256" key="5">
    <source>
        <dbReference type="ARBA" id="ARBA00022692"/>
    </source>
</evidence>
<evidence type="ECO:0000256" key="17">
    <source>
        <dbReference type="RuleBase" id="RU362081"/>
    </source>
</evidence>
<evidence type="ECO:0000256" key="11">
    <source>
        <dbReference type="ARBA" id="ARBA00022842"/>
    </source>
</evidence>
<dbReference type="GO" id="GO:0055070">
    <property type="term" value="P:copper ion homeostasis"/>
    <property type="evidence" value="ECO:0007669"/>
    <property type="project" value="TreeGrafter"/>
</dbReference>
<keyword evidence="13 17" id="KW-1133">Transmembrane helix</keyword>
<feature type="transmembrane region" description="Helical" evidence="17">
    <location>
        <begin position="1183"/>
        <end position="1205"/>
    </location>
</feature>
<dbReference type="EC" id="7.2.2.8" evidence="3"/>
<dbReference type="InterPro" id="IPR023298">
    <property type="entry name" value="ATPase_P-typ_TM_dom_sf"/>
</dbReference>
<evidence type="ECO:0000256" key="8">
    <source>
        <dbReference type="ARBA" id="ARBA00022741"/>
    </source>
</evidence>
<sequence>MRRSRIPYTRVPEAEAAAAVAVVRPGAEGEGAEGTWVALRVGGMTCESCVRSVGAALRAQPGVVEAQVELSAGAARARVRGAGAGRGVEGRLAAAVREAGFECAPALALVALRVGGMTCASCARAAEEALRAVGGVALARVALEAGEARVCAAGGAAGAGAGAVAEALCAAVEERGLTARPLGPARPAALARLRVRGMTCGSCVRSVEAALEAALEGALAAVSLEEALARVALPLDGLPAALAAAVAAVNDAGFDATALGDDDADADGDAPPPAPALAAPDTTPQHTNGGVKAELLAAAGDTEAESSDAEGFPKCHLHVKGMTCASCVAAIEKHCKKLYGVQSVLVALLAAKAEVKYDPSAIQPGDIAASISDLGFPAEVIQEPGTGEGEVELKIQGMTCSSCVSKIESTVSKMKGVKSASVALTTQRGRFRYDAELTGPRDIAEAIVDLGFSASPITNKDKDGRGYLDHREDIAKWRTAFLISLIFGLPCMVTMMYFMMHMSLGSMSHEDMCCIIPGLSWENLILFVFSTPVQFFGGWHFYVQAWKALQHHSTNMDVLITMTTTISYVYSVAVLIAAMALQQSTSPQTFFDTPPMLLLFISLGRWLEHIAKGKTSEALSKLLSLKPTEALLVKIGEDMEILNERQISVDLVQRGDVLKVLPGAKVPVDGKIIFGHSTCDESLITGESMPVPKKKGSVVIGGSINQNGMLLLIATHTGEATTLAQIVRLVEEAQTSKAPIQQLADKIAGYFVPFVVVVSTITLLGWTIVGFVDLGYLHIKEKDMEGFNREEIIFQYAFRCALSVLAIACPCALGLATPTAVMVGTGVGALNGILIKGAEPLENAHKVKSVVFDKTGTITYGSPMVSRISLFVDEHVCSLDKLLALLGTAEANSEHPIASAIVTFVREIFGSEITGKCSNFVAVPGCGLKCNISNIDVLLSQARKSEALVNYHNQYRHGYSVNVNGVMIDTNLNHHRSQEKQAITLQQLLNINAPAENVCETYEVHIGNREWIRRTIGEVPTDIDSHMIDEEELGRTAVLCAVNGILVALVSVADMVKPEAHLAVYSLKRMGLEVILLTGDNRKTAAAIARQVGIRQVFAEVLPSHKVAKIQRLQEQGVRVAMVGDGVNDSPALAQADIGIAISSGTDVAVEAADVVLMRNDLLDVIGCFDLSRKTVRRIRLNFLFASMYNLVGIPVAAGVFSHFGFILQPWMASAAMAASSVSVVGSSLLLKMYRKPTKESLQTAEYTTAATAHNVALQELDSVSIHRGLDDIERPIFSRSTSSTLSRLFGRNKQDVEGRLLGPDDGDDADLSVSFSNYSDSKKREHLQMTPL</sequence>
<dbReference type="InterPro" id="IPR008250">
    <property type="entry name" value="ATPase_P-typ_transduc_dom_A_sf"/>
</dbReference>
<dbReference type="NCBIfam" id="TIGR00003">
    <property type="entry name" value="copper ion binding protein"/>
    <property type="match status" value="2"/>
</dbReference>
<dbReference type="Gene3D" id="3.40.1110.10">
    <property type="entry name" value="Calcium-transporting ATPase, cytoplasmic domain N"/>
    <property type="match status" value="1"/>
</dbReference>
<dbReference type="GO" id="GO:0043682">
    <property type="term" value="F:P-type divalent copper transporter activity"/>
    <property type="evidence" value="ECO:0007669"/>
    <property type="project" value="TreeGrafter"/>
</dbReference>
<dbReference type="CDD" id="cd00371">
    <property type="entry name" value="HMA"/>
    <property type="match status" value="4"/>
</dbReference>
<dbReference type="GO" id="GO:0005802">
    <property type="term" value="C:trans-Golgi network"/>
    <property type="evidence" value="ECO:0007669"/>
    <property type="project" value="UniProtKB-ARBA"/>
</dbReference>
<feature type="domain" description="HMA" evidence="19">
    <location>
        <begin position="108"/>
        <end position="180"/>
    </location>
</feature>
<dbReference type="PRINTS" id="PR00119">
    <property type="entry name" value="CATATPASE"/>
</dbReference>
<feature type="transmembrane region" description="Helical" evidence="17">
    <location>
        <begin position="480"/>
        <end position="504"/>
    </location>
</feature>
<dbReference type="Pfam" id="PF00702">
    <property type="entry name" value="Hydrolase"/>
    <property type="match status" value="1"/>
</dbReference>
<dbReference type="PROSITE" id="PS00154">
    <property type="entry name" value="ATPASE_E1_E2"/>
    <property type="match status" value="1"/>
</dbReference>
<keyword evidence="15" id="KW-0406">Ion transport</keyword>
<dbReference type="PROSITE" id="PS50846">
    <property type="entry name" value="HMA_2"/>
    <property type="match status" value="5"/>
</dbReference>
<dbReference type="CDD" id="cd02094">
    <property type="entry name" value="P-type_ATPase_Cu-like"/>
    <property type="match status" value="1"/>
</dbReference>
<dbReference type="PROSITE" id="PS01047">
    <property type="entry name" value="HMA_1"/>
    <property type="match status" value="3"/>
</dbReference>
<reference evidence="20 21" key="1">
    <citation type="submission" date="2024-03" db="EMBL/GenBank/DDBJ databases">
        <title>The genome assembly and annotation of the cricket Gryllus longicercus Weissman &amp; Gray.</title>
        <authorList>
            <person name="Szrajer S."/>
            <person name="Gray D."/>
            <person name="Ylla G."/>
        </authorList>
    </citation>
    <scope>NUCLEOTIDE SEQUENCE [LARGE SCALE GENOMIC DNA]</scope>
    <source>
        <strain evidence="20">DAG 2021-001</strain>
        <tissue evidence="20">Whole body minus gut</tissue>
    </source>
</reference>
<dbReference type="InterPro" id="IPR001757">
    <property type="entry name" value="P_typ_ATPase"/>
</dbReference>
<dbReference type="FunFam" id="2.70.150.10:FF:000002">
    <property type="entry name" value="Copper-transporting ATPase 1, putative"/>
    <property type="match status" value="1"/>
</dbReference>
<evidence type="ECO:0000256" key="15">
    <source>
        <dbReference type="ARBA" id="ARBA00023065"/>
    </source>
</evidence>
<keyword evidence="16 17" id="KW-0472">Membrane</keyword>
<dbReference type="InterPro" id="IPR023299">
    <property type="entry name" value="ATPase_P-typ_cyto_dom_N"/>
</dbReference>
<keyword evidence="5 17" id="KW-0812">Transmembrane</keyword>
<dbReference type="Pfam" id="PF00403">
    <property type="entry name" value="HMA"/>
    <property type="match status" value="4"/>
</dbReference>
<feature type="transmembrane region" description="Helical" evidence="17">
    <location>
        <begin position="792"/>
        <end position="816"/>
    </location>
</feature>
<keyword evidence="10 17" id="KW-0067">ATP-binding</keyword>
<comment type="caution">
    <text evidence="20">The sequence shown here is derived from an EMBL/GenBank/DDBJ whole genome shotgun (WGS) entry which is preliminary data.</text>
</comment>
<comment type="similarity">
    <text evidence="2 17">Belongs to the cation transport ATPase (P-type) (TC 3.A.3) family. Type IB subfamily.</text>
</comment>
<dbReference type="InterPro" id="IPR059000">
    <property type="entry name" value="ATPase_P-type_domA"/>
</dbReference>
<dbReference type="PRINTS" id="PR00942">
    <property type="entry name" value="CUATPASEI"/>
</dbReference>
<dbReference type="EMBL" id="JAZDUA010000185">
    <property type="protein sequence ID" value="KAK7865148.1"/>
    <property type="molecule type" value="Genomic_DNA"/>
</dbReference>
<evidence type="ECO:0000256" key="3">
    <source>
        <dbReference type="ARBA" id="ARBA00012517"/>
    </source>
</evidence>
<proteinExistence type="inferred from homology"/>
<dbReference type="FunFam" id="3.40.1110.10:FF:000023">
    <property type="entry name" value="Copper-transporting ATPase 1, putative"/>
    <property type="match status" value="1"/>
</dbReference>
<protein>
    <recommendedName>
        <fullName evidence="3">P-type Cu(+) transporter</fullName>
        <ecNumber evidence="3">7.2.2.8</ecNumber>
    </recommendedName>
</protein>
<keyword evidence="12" id="KW-1278">Translocase</keyword>
<dbReference type="Proteomes" id="UP001378592">
    <property type="component" value="Unassembled WGS sequence"/>
</dbReference>
<gene>
    <name evidence="20" type="ORF">R5R35_002210</name>
</gene>
<evidence type="ECO:0000256" key="9">
    <source>
        <dbReference type="ARBA" id="ARBA00022796"/>
    </source>
</evidence>
<evidence type="ECO:0000313" key="20">
    <source>
        <dbReference type="EMBL" id="KAK7865148.1"/>
    </source>
</evidence>
<dbReference type="InterPro" id="IPR006121">
    <property type="entry name" value="HMA_dom"/>
</dbReference>
<dbReference type="FunFam" id="3.40.50.1000:FF:000031">
    <property type="entry name" value="Probable copper-transporting ATPase HMA5"/>
    <property type="match status" value="1"/>
</dbReference>
<dbReference type="InterPro" id="IPR036163">
    <property type="entry name" value="HMA_dom_sf"/>
</dbReference>
<dbReference type="InterPro" id="IPR036412">
    <property type="entry name" value="HAD-like_sf"/>
</dbReference>
<feature type="transmembrane region" description="Helical" evidence="17">
    <location>
        <begin position="1211"/>
        <end position="1231"/>
    </location>
</feature>
<keyword evidence="14" id="KW-0186">Copper</keyword>
<dbReference type="FunFam" id="3.30.70.100:FF:000049">
    <property type="entry name" value="copper-transporting ATPase 1"/>
    <property type="match status" value="1"/>
</dbReference>
<name>A0AAN9VJS1_9ORTH</name>
<dbReference type="Gene3D" id="3.30.70.100">
    <property type="match status" value="5"/>
</dbReference>
<dbReference type="Gene3D" id="2.70.150.10">
    <property type="entry name" value="Calcium-transporting ATPase, cytoplasmic transduction domain A"/>
    <property type="match status" value="1"/>
</dbReference>
<accession>A0AAN9VJS1</accession>
<keyword evidence="21" id="KW-1185">Reference proteome</keyword>
<feature type="transmembrane region" description="Helical" evidence="17">
    <location>
        <begin position="747"/>
        <end position="772"/>
    </location>
</feature>
<keyword evidence="8 17" id="KW-0547">Nucleotide-binding</keyword>
<keyword evidence="11" id="KW-0460">Magnesium</keyword>
<keyword evidence="9" id="KW-0187">Copper transport</keyword>
<dbReference type="SFLD" id="SFLDG00002">
    <property type="entry name" value="C1.7:_P-type_atpase_like"/>
    <property type="match status" value="1"/>
</dbReference>
<feature type="domain" description="HMA" evidence="19">
    <location>
        <begin position="189"/>
        <end position="257"/>
    </location>
</feature>
<dbReference type="GO" id="GO:0005524">
    <property type="term" value="F:ATP binding"/>
    <property type="evidence" value="ECO:0007669"/>
    <property type="project" value="UniProtKB-UniRule"/>
</dbReference>
<dbReference type="Pfam" id="PF00122">
    <property type="entry name" value="E1-E2_ATPase"/>
    <property type="match status" value="1"/>
</dbReference>
<comment type="subcellular location">
    <subcellularLocation>
        <location evidence="1">Golgi apparatus</location>
        <location evidence="1">trans-Golgi network membrane</location>
        <topology evidence="1">Multi-pass membrane protein</topology>
    </subcellularLocation>
    <subcellularLocation>
        <location evidence="17">Membrane</location>
    </subcellularLocation>
</comment>
<dbReference type="PANTHER" id="PTHR43520">
    <property type="entry name" value="ATP7, ISOFORM B"/>
    <property type="match status" value="1"/>
</dbReference>
<feature type="domain" description="HMA" evidence="19">
    <location>
        <begin position="35"/>
        <end position="104"/>
    </location>
</feature>
<evidence type="ECO:0000256" key="4">
    <source>
        <dbReference type="ARBA" id="ARBA00022448"/>
    </source>
</evidence>
<dbReference type="GO" id="GO:0005507">
    <property type="term" value="F:copper ion binding"/>
    <property type="evidence" value="ECO:0007669"/>
    <property type="project" value="InterPro"/>
</dbReference>
<evidence type="ECO:0000256" key="13">
    <source>
        <dbReference type="ARBA" id="ARBA00022989"/>
    </source>
</evidence>
<dbReference type="SUPFAM" id="SSF55008">
    <property type="entry name" value="HMA, heavy metal-associated domain"/>
    <property type="match status" value="5"/>
</dbReference>
<evidence type="ECO:0000256" key="12">
    <source>
        <dbReference type="ARBA" id="ARBA00022967"/>
    </source>
</evidence>
<dbReference type="InterPro" id="IPR027256">
    <property type="entry name" value="P-typ_ATPase_IB"/>
</dbReference>
<dbReference type="InterPro" id="IPR018303">
    <property type="entry name" value="ATPase_P-typ_P_site"/>
</dbReference>
<dbReference type="PANTHER" id="PTHR43520:SF8">
    <property type="entry name" value="P-TYPE CU(+) TRANSPORTER"/>
    <property type="match status" value="1"/>
</dbReference>
<evidence type="ECO:0000313" key="21">
    <source>
        <dbReference type="Proteomes" id="UP001378592"/>
    </source>
</evidence>
<feature type="transmembrane region" description="Helical" evidence="17">
    <location>
        <begin position="593"/>
        <end position="611"/>
    </location>
</feature>
<evidence type="ECO:0000256" key="7">
    <source>
        <dbReference type="ARBA" id="ARBA00022737"/>
    </source>
</evidence>
<dbReference type="SUPFAM" id="SSF81653">
    <property type="entry name" value="Calcium ATPase, transduction domain A"/>
    <property type="match status" value="1"/>
</dbReference>
<dbReference type="InterPro" id="IPR023214">
    <property type="entry name" value="HAD_sf"/>
</dbReference>
<dbReference type="SUPFAM" id="SSF81660">
    <property type="entry name" value="Metal cation-transporting ATPase, ATP-binding domain N"/>
    <property type="match status" value="1"/>
</dbReference>
<dbReference type="SUPFAM" id="SSF56784">
    <property type="entry name" value="HAD-like"/>
    <property type="match status" value="1"/>
</dbReference>
<dbReference type="GO" id="GO:0140581">
    <property type="term" value="F:P-type monovalent copper transporter activity"/>
    <property type="evidence" value="ECO:0007669"/>
    <property type="project" value="UniProtKB-EC"/>
</dbReference>
<dbReference type="FunFam" id="3.30.70.100:FF:000001">
    <property type="entry name" value="ATPase copper transporting beta"/>
    <property type="match status" value="1"/>
</dbReference>
<organism evidence="20 21">
    <name type="scientific">Gryllus longicercus</name>
    <dbReference type="NCBI Taxonomy" id="2509291"/>
    <lineage>
        <taxon>Eukaryota</taxon>
        <taxon>Metazoa</taxon>
        <taxon>Ecdysozoa</taxon>
        <taxon>Arthropoda</taxon>
        <taxon>Hexapoda</taxon>
        <taxon>Insecta</taxon>
        <taxon>Pterygota</taxon>
        <taxon>Neoptera</taxon>
        <taxon>Polyneoptera</taxon>
        <taxon>Orthoptera</taxon>
        <taxon>Ensifera</taxon>
        <taxon>Gryllidea</taxon>
        <taxon>Grylloidea</taxon>
        <taxon>Gryllidae</taxon>
        <taxon>Gryllinae</taxon>
        <taxon>Gryllus</taxon>
    </lineage>
</organism>
<keyword evidence="7" id="KW-0677">Repeat</keyword>
<dbReference type="NCBIfam" id="TIGR01494">
    <property type="entry name" value="ATPase_P-type"/>
    <property type="match status" value="1"/>
</dbReference>
<dbReference type="NCBIfam" id="TIGR01525">
    <property type="entry name" value="ATPase-IB_hvy"/>
    <property type="match status" value="1"/>
</dbReference>
<evidence type="ECO:0000256" key="16">
    <source>
        <dbReference type="ARBA" id="ARBA00023136"/>
    </source>
</evidence>
<feature type="transmembrane region" description="Helical" evidence="17">
    <location>
        <begin position="524"/>
        <end position="546"/>
    </location>
</feature>
<evidence type="ECO:0000256" key="6">
    <source>
        <dbReference type="ARBA" id="ARBA00022723"/>
    </source>
</evidence>
<keyword evidence="4" id="KW-0813">Transport</keyword>
<feature type="transmembrane region" description="Helical" evidence="17">
    <location>
        <begin position="558"/>
        <end position="581"/>
    </location>
</feature>
<keyword evidence="6 17" id="KW-0479">Metal-binding</keyword>
<evidence type="ECO:0000256" key="18">
    <source>
        <dbReference type="SAM" id="MobiDB-lite"/>
    </source>
</evidence>
<dbReference type="SUPFAM" id="SSF81665">
    <property type="entry name" value="Calcium ATPase, transmembrane domain M"/>
    <property type="match status" value="1"/>
</dbReference>
<dbReference type="SFLD" id="SFLDS00003">
    <property type="entry name" value="Haloacid_Dehalogenase"/>
    <property type="match status" value="1"/>
</dbReference>
<dbReference type="GO" id="GO:0016887">
    <property type="term" value="F:ATP hydrolysis activity"/>
    <property type="evidence" value="ECO:0007669"/>
    <property type="project" value="InterPro"/>
</dbReference>
<dbReference type="InterPro" id="IPR017969">
    <property type="entry name" value="Heavy-metal-associated_CS"/>
</dbReference>
<evidence type="ECO:0000259" key="19">
    <source>
        <dbReference type="PROSITE" id="PS50846"/>
    </source>
</evidence>
<evidence type="ECO:0000256" key="14">
    <source>
        <dbReference type="ARBA" id="ARBA00023008"/>
    </source>
</evidence>
<evidence type="ECO:0000256" key="2">
    <source>
        <dbReference type="ARBA" id="ARBA00006024"/>
    </source>
</evidence>
<evidence type="ECO:0000256" key="10">
    <source>
        <dbReference type="ARBA" id="ARBA00022840"/>
    </source>
</evidence>
<dbReference type="InterPro" id="IPR044492">
    <property type="entry name" value="P_typ_ATPase_HD_dom"/>
</dbReference>
<dbReference type="SFLD" id="SFLDF00027">
    <property type="entry name" value="p-type_atpase"/>
    <property type="match status" value="1"/>
</dbReference>
<feature type="region of interest" description="Disordered" evidence="18">
    <location>
        <begin position="260"/>
        <end position="288"/>
    </location>
</feature>
<dbReference type="Gene3D" id="3.40.50.1000">
    <property type="entry name" value="HAD superfamily/HAD-like"/>
    <property type="match status" value="1"/>
</dbReference>
<evidence type="ECO:0000256" key="1">
    <source>
        <dbReference type="ARBA" id="ARBA00004166"/>
    </source>
</evidence>
<dbReference type="GO" id="GO:0016020">
    <property type="term" value="C:membrane"/>
    <property type="evidence" value="ECO:0007669"/>
    <property type="project" value="UniProtKB-SubCell"/>
</dbReference>
<feature type="domain" description="HMA" evidence="19">
    <location>
        <begin position="313"/>
        <end position="379"/>
    </location>
</feature>
<feature type="domain" description="HMA" evidence="19">
    <location>
        <begin position="389"/>
        <end position="455"/>
    </location>
</feature>